<keyword evidence="4" id="KW-1185">Reference proteome</keyword>
<dbReference type="Proteomes" id="UP000595140">
    <property type="component" value="Unassembled WGS sequence"/>
</dbReference>
<protein>
    <recommendedName>
        <fullName evidence="2">PWWP domain-containing protein</fullName>
    </recommendedName>
</protein>
<feature type="domain" description="PWWP" evidence="2">
    <location>
        <begin position="75"/>
        <end position="110"/>
    </location>
</feature>
<feature type="compositionally biased region" description="Acidic residues" evidence="1">
    <location>
        <begin position="260"/>
        <end position="270"/>
    </location>
</feature>
<dbReference type="InterPro" id="IPR052657">
    <property type="entry name" value="PDP_family_Arabidopsis"/>
</dbReference>
<feature type="region of interest" description="Disordered" evidence="1">
    <location>
        <begin position="405"/>
        <end position="444"/>
    </location>
</feature>
<reference evidence="3 4" key="1">
    <citation type="submission" date="2018-04" db="EMBL/GenBank/DDBJ databases">
        <authorList>
            <person name="Vogel A."/>
        </authorList>
    </citation>
    <scope>NUCLEOTIDE SEQUENCE [LARGE SCALE GENOMIC DNA]</scope>
</reference>
<dbReference type="CDD" id="cd05162">
    <property type="entry name" value="PWWP"/>
    <property type="match status" value="1"/>
</dbReference>
<evidence type="ECO:0000259" key="2">
    <source>
        <dbReference type="PROSITE" id="PS50812"/>
    </source>
</evidence>
<feature type="region of interest" description="Disordered" evidence="1">
    <location>
        <begin position="882"/>
        <end position="906"/>
    </location>
</feature>
<feature type="compositionally biased region" description="Polar residues" evidence="1">
    <location>
        <begin position="322"/>
        <end position="331"/>
    </location>
</feature>
<dbReference type="PROSITE" id="PS50812">
    <property type="entry name" value="PWWP"/>
    <property type="match status" value="1"/>
</dbReference>
<dbReference type="AlphaFoldDB" id="A0A484N2Y3"/>
<feature type="region of interest" description="Disordered" evidence="1">
    <location>
        <begin position="298"/>
        <end position="342"/>
    </location>
</feature>
<dbReference type="OrthoDB" id="21615at2759"/>
<feature type="region of interest" description="Disordered" evidence="1">
    <location>
        <begin position="480"/>
        <end position="564"/>
    </location>
</feature>
<accession>A0A484N2Y3</accession>
<evidence type="ECO:0000313" key="4">
    <source>
        <dbReference type="Proteomes" id="UP000595140"/>
    </source>
</evidence>
<evidence type="ECO:0000256" key="1">
    <source>
        <dbReference type="SAM" id="MobiDB-lite"/>
    </source>
</evidence>
<sequence length="962" mass="103008">MESGSVVETLGGDGCVELTLGVEEESHSIGDDKLGDEPKEVSDERISLVVDVFGPGNGICQKGDGSSGPEHKFNVGDLVWVRTKSSLWWPGIVSDPSDETGPVLVKHFGNIISSRCPSSQLKPFVDSFDQMLLQSSSRSFRGAVEKAVIEVGHRIHQQMSCSCFSPPKENKKPTHRGKIDFFSASEFDPTKFLEAIRLKAVDVSFPGGIEFAVMKNCLSAFYSSLGHKQLSVHKLRPRNEGSFGNDAKGSLGNDAKKEEELGDIGESSEERDEKSADLRERKKSKYLSYPYVNSWNKKVSSTSQEGETGPKDPETESKKPVSEQSSGNLTARRTPRRKSRSFKSLYGTLESVGHSPLTEMVKTLNSTARDCLYPMGSKDSVSALGFFYNFRKFSFLNKQVKEKSSEGNMSTTKGGKVQKKMKKKKMEGSKTSPEIGVIHGLPDMNGGGMRLSVENMEVTGPDTSRGKLKPMRAKNKGVVLEMGPRPAPNGGPWNEGPSLSWRAGPRKRKRMEEALSTAVGPAGVPDLNGKGLADSSGGHASVGQPQQEKKRRRRRSKSDTGGATLLLNFAPGHALPSKESLVATFMKFGQVSEPETQFTGESSARVIFTRMSDAEGACKSLETSGSPFGPALASVSTVPPPGKSAKPQKAAGATLLLNFAPGHPLPSKESLNETFMKWGPLVESETQFVTDSSARIVFAGSGCAEVACLGLQKSNPLGPALASYSLVPKPPRRKRTPKSPNVGPPAGGSTLLLSFFPGHPLPTKQSLISAFAKFGPVSEPATQFTSESTARVIFIRASDAEAACKSLETNNPFGPALATFRVHCPALVINNAVVNKATTVGTQKTTVWHANSPIHPVPLPRNGEGPNNGVANKATALSNNNTGAHKNTVLPAGSPNLPGPPPRNGEGPVDIVYMKKNLEMMRSVLEKEGDNIDPGMKAKLESNIESFLKKLNAMAGSSSSSS</sequence>
<feature type="compositionally biased region" description="Basic residues" evidence="1">
    <location>
        <begin position="416"/>
        <end position="425"/>
    </location>
</feature>
<organism evidence="3 4">
    <name type="scientific">Cuscuta campestris</name>
    <dbReference type="NCBI Taxonomy" id="132261"/>
    <lineage>
        <taxon>Eukaryota</taxon>
        <taxon>Viridiplantae</taxon>
        <taxon>Streptophyta</taxon>
        <taxon>Embryophyta</taxon>
        <taxon>Tracheophyta</taxon>
        <taxon>Spermatophyta</taxon>
        <taxon>Magnoliopsida</taxon>
        <taxon>eudicotyledons</taxon>
        <taxon>Gunneridae</taxon>
        <taxon>Pentapetalae</taxon>
        <taxon>asterids</taxon>
        <taxon>lamiids</taxon>
        <taxon>Solanales</taxon>
        <taxon>Convolvulaceae</taxon>
        <taxon>Cuscuteae</taxon>
        <taxon>Cuscuta</taxon>
        <taxon>Cuscuta subgen. Grammica</taxon>
        <taxon>Cuscuta sect. Cleistogrammica</taxon>
    </lineage>
</organism>
<dbReference type="SUPFAM" id="SSF63748">
    <property type="entry name" value="Tudor/PWWP/MBT"/>
    <property type="match status" value="1"/>
</dbReference>
<dbReference type="PANTHER" id="PTHR10688">
    <property type="entry name" value="PWWP DOMAIN-CONTAINING PROTEIN"/>
    <property type="match status" value="1"/>
</dbReference>
<feature type="compositionally biased region" description="Basic and acidic residues" evidence="1">
    <location>
        <begin position="308"/>
        <end position="321"/>
    </location>
</feature>
<dbReference type="EMBL" id="OOIL02005600">
    <property type="protein sequence ID" value="VFQ95645.1"/>
    <property type="molecule type" value="Genomic_DNA"/>
</dbReference>
<gene>
    <name evidence="3" type="ORF">CCAM_LOCUS37421</name>
</gene>
<proteinExistence type="predicted"/>
<dbReference type="Pfam" id="PF00855">
    <property type="entry name" value="PWWP"/>
    <property type="match status" value="1"/>
</dbReference>
<dbReference type="Gene3D" id="2.30.30.140">
    <property type="match status" value="1"/>
</dbReference>
<feature type="region of interest" description="Disordered" evidence="1">
    <location>
        <begin position="236"/>
        <end position="279"/>
    </location>
</feature>
<dbReference type="InterPro" id="IPR000313">
    <property type="entry name" value="PWWP_dom"/>
</dbReference>
<name>A0A484N2Y3_9ASTE</name>
<evidence type="ECO:0000313" key="3">
    <source>
        <dbReference type="EMBL" id="VFQ95645.1"/>
    </source>
</evidence>
<dbReference type="PANTHER" id="PTHR10688:SF6">
    <property type="entry name" value="SERINE_THREONINE-KINASE ATM"/>
    <property type="match status" value="1"/>
</dbReference>